<accession>A0A2W5PZF0</accession>
<dbReference type="GO" id="GO:0055085">
    <property type="term" value="P:transmembrane transport"/>
    <property type="evidence" value="ECO:0007669"/>
    <property type="project" value="InterPro"/>
</dbReference>
<evidence type="ECO:0000256" key="5">
    <source>
        <dbReference type="ARBA" id="ARBA00023136"/>
    </source>
</evidence>
<feature type="transmembrane region" description="Helical" evidence="6">
    <location>
        <begin position="101"/>
        <end position="121"/>
    </location>
</feature>
<keyword evidence="2" id="KW-1003">Cell membrane</keyword>
<dbReference type="EMBL" id="QFPW01000004">
    <property type="protein sequence ID" value="PZQ50327.1"/>
    <property type="molecule type" value="Genomic_DNA"/>
</dbReference>
<comment type="caution">
    <text evidence="7">The sequence shown here is derived from an EMBL/GenBank/DDBJ whole genome shotgun (WGS) entry which is preliminary data.</text>
</comment>
<evidence type="ECO:0000256" key="2">
    <source>
        <dbReference type="ARBA" id="ARBA00022475"/>
    </source>
</evidence>
<evidence type="ECO:0000256" key="1">
    <source>
        <dbReference type="ARBA" id="ARBA00004651"/>
    </source>
</evidence>
<evidence type="ECO:0000313" key="7">
    <source>
        <dbReference type="EMBL" id="PZQ50327.1"/>
    </source>
</evidence>
<keyword evidence="5 6" id="KW-0472">Membrane</keyword>
<dbReference type="Pfam" id="PF03739">
    <property type="entry name" value="LptF_LptG"/>
    <property type="match status" value="1"/>
</dbReference>
<feature type="transmembrane region" description="Helical" evidence="6">
    <location>
        <begin position="12"/>
        <end position="32"/>
    </location>
</feature>
<protein>
    <submittedName>
        <fullName evidence="7">LPS export ABC transporter permease LptG</fullName>
    </submittedName>
</protein>
<keyword evidence="3 6" id="KW-0812">Transmembrane</keyword>
<feature type="transmembrane region" description="Helical" evidence="6">
    <location>
        <begin position="282"/>
        <end position="300"/>
    </location>
</feature>
<evidence type="ECO:0000256" key="6">
    <source>
        <dbReference type="SAM" id="Phobius"/>
    </source>
</evidence>
<dbReference type="InterPro" id="IPR030923">
    <property type="entry name" value="LptG"/>
</dbReference>
<dbReference type="NCBIfam" id="TIGR04408">
    <property type="entry name" value="LptG_lptG"/>
    <property type="match status" value="1"/>
</dbReference>
<evidence type="ECO:0000256" key="3">
    <source>
        <dbReference type="ARBA" id="ARBA00022692"/>
    </source>
</evidence>
<dbReference type="Proteomes" id="UP000249185">
    <property type="component" value="Unassembled WGS sequence"/>
</dbReference>
<evidence type="ECO:0000313" key="8">
    <source>
        <dbReference type="Proteomes" id="UP000249185"/>
    </source>
</evidence>
<keyword evidence="4 6" id="KW-1133">Transmembrane helix</keyword>
<dbReference type="PANTHER" id="PTHR33529">
    <property type="entry name" value="SLR0882 PROTEIN-RELATED"/>
    <property type="match status" value="1"/>
</dbReference>
<dbReference type="InterPro" id="IPR005495">
    <property type="entry name" value="LptG/LptF_permease"/>
</dbReference>
<comment type="subcellular location">
    <subcellularLocation>
        <location evidence="1">Cell membrane</location>
        <topology evidence="1">Multi-pass membrane protein</topology>
    </subcellularLocation>
</comment>
<evidence type="ECO:0000256" key="4">
    <source>
        <dbReference type="ARBA" id="ARBA00022989"/>
    </source>
</evidence>
<sequence>MTLWRYVLRGFLRSVLAVFLVIALVILLFGGVENLRRFADSPASAGDVISITLLEAPETLYQVFPLVLMLGSLVTFLRFARTSELVVMRASGVSALRLVRVPVVAAVVIGIGFVAFVNPFVAATIKRGLVVEDEFRAGGGSQMSFSAEGVWLRQADEPNGQTVIQAARSNADGTILSRVRMYRFDADGTIYSRIDALAARLMPGEWQLEQATQWDLDPEGRFERVAAGGRITLPTTLTSAQILDSFSPPEVVGFWHLGAFIATMEESGFSGLRHRLFLQSELAKPALFAAMVLIGAAFALRPSRFGQTGVMIVLAVLAGFALYFLKNFAESLGAGGQIPIMAAAWTPPIAAILLALGLLLHLEDG</sequence>
<dbReference type="GO" id="GO:0015920">
    <property type="term" value="P:lipopolysaccharide transport"/>
    <property type="evidence" value="ECO:0007669"/>
    <property type="project" value="TreeGrafter"/>
</dbReference>
<name>A0A2W5PZF0_RHOSU</name>
<dbReference type="GO" id="GO:0043190">
    <property type="term" value="C:ATP-binding cassette (ABC) transporter complex"/>
    <property type="evidence" value="ECO:0007669"/>
    <property type="project" value="InterPro"/>
</dbReference>
<dbReference type="AlphaFoldDB" id="A0A2W5PZF0"/>
<feature type="transmembrane region" description="Helical" evidence="6">
    <location>
        <begin position="307"/>
        <end position="325"/>
    </location>
</feature>
<reference evidence="7 8" key="1">
    <citation type="submission" date="2017-08" db="EMBL/GenBank/DDBJ databases">
        <title>Infants hospitalized years apart are colonized by the same room-sourced microbial strains.</title>
        <authorList>
            <person name="Brooks B."/>
            <person name="Olm M.R."/>
            <person name="Firek B.A."/>
            <person name="Baker R."/>
            <person name="Thomas B.C."/>
            <person name="Morowitz M.J."/>
            <person name="Banfield J.F."/>
        </authorList>
    </citation>
    <scope>NUCLEOTIDE SEQUENCE [LARGE SCALE GENOMIC DNA]</scope>
    <source>
        <strain evidence="7">S2_005_002_R2_34</strain>
    </source>
</reference>
<proteinExistence type="predicted"/>
<organism evidence="7 8">
    <name type="scientific">Rhodovulum sulfidophilum</name>
    <name type="common">Rhodobacter sulfidophilus</name>
    <dbReference type="NCBI Taxonomy" id="35806"/>
    <lineage>
        <taxon>Bacteria</taxon>
        <taxon>Pseudomonadati</taxon>
        <taxon>Pseudomonadota</taxon>
        <taxon>Alphaproteobacteria</taxon>
        <taxon>Rhodobacterales</taxon>
        <taxon>Paracoccaceae</taxon>
        <taxon>Rhodovulum</taxon>
    </lineage>
</organism>
<dbReference type="PANTHER" id="PTHR33529:SF2">
    <property type="entry name" value="LIPOPOLYSACCHARIDE EXPORT SYSTEM PERMEASE PROTEIN LPTG"/>
    <property type="match status" value="1"/>
</dbReference>
<gene>
    <name evidence="7" type="primary">lptG</name>
    <name evidence="7" type="ORF">DI556_07135</name>
</gene>
<feature type="transmembrane region" description="Helical" evidence="6">
    <location>
        <begin position="60"/>
        <end position="80"/>
    </location>
</feature>
<feature type="transmembrane region" description="Helical" evidence="6">
    <location>
        <begin position="337"/>
        <end position="360"/>
    </location>
</feature>